<dbReference type="AlphaFoldDB" id="A0A1H1PMV4"/>
<dbReference type="RefSeq" id="WP_100382089.1">
    <property type="nucleotide sequence ID" value="NZ_LT629750.1"/>
</dbReference>
<protein>
    <submittedName>
        <fullName evidence="2">Predicted lipoprotein with conserved Yx(FWY)xxD motif</fullName>
    </submittedName>
</protein>
<sequence>MTSRTFAALAATVFVCTSSLAFAQMTPAKIADTPKGKALVDSKGMTLYTFDKDASGKSMCNGPCADNWPPLMAGADAKAMGDWTVVTRDDGKMMWAYKGKPLYAWKKDSAPGDTTGDGFNNGVWHIAKP</sequence>
<organism evidence="2 3">
    <name type="scientific">Bradyrhizobium canariense</name>
    <dbReference type="NCBI Taxonomy" id="255045"/>
    <lineage>
        <taxon>Bacteria</taxon>
        <taxon>Pseudomonadati</taxon>
        <taxon>Pseudomonadota</taxon>
        <taxon>Alphaproteobacteria</taxon>
        <taxon>Hyphomicrobiales</taxon>
        <taxon>Nitrobacteraceae</taxon>
        <taxon>Bradyrhizobium</taxon>
    </lineage>
</organism>
<dbReference type="EMBL" id="LT629750">
    <property type="protein sequence ID" value="SDS12506.1"/>
    <property type="molecule type" value="Genomic_DNA"/>
</dbReference>
<feature type="chain" id="PRO_5009256727" evidence="1">
    <location>
        <begin position="24"/>
        <end position="129"/>
    </location>
</feature>
<gene>
    <name evidence="2" type="ORF">SAMN05444158_1086</name>
</gene>
<dbReference type="GO" id="GO:0043448">
    <property type="term" value="P:alkane catabolic process"/>
    <property type="evidence" value="ECO:0007669"/>
    <property type="project" value="TreeGrafter"/>
</dbReference>
<accession>A0A1H1PMV4</accession>
<proteinExistence type="predicted"/>
<dbReference type="PIRSF" id="PIRSF029720">
    <property type="entry name" value="UCP029720"/>
    <property type="match status" value="1"/>
</dbReference>
<dbReference type="PANTHER" id="PTHR39335:SF1">
    <property type="entry name" value="BLL4220 PROTEIN"/>
    <property type="match status" value="1"/>
</dbReference>
<keyword evidence="3" id="KW-1185">Reference proteome</keyword>
<dbReference type="Proteomes" id="UP000243904">
    <property type="component" value="Chromosome I"/>
</dbReference>
<name>A0A1H1PMV4_9BRAD</name>
<evidence type="ECO:0000313" key="2">
    <source>
        <dbReference type="EMBL" id="SDS12506.1"/>
    </source>
</evidence>
<dbReference type="InterPro" id="IPR005297">
    <property type="entry name" value="Lipoprotein_repeat"/>
</dbReference>
<reference evidence="3" key="1">
    <citation type="submission" date="2016-10" db="EMBL/GenBank/DDBJ databases">
        <authorList>
            <person name="Varghese N."/>
            <person name="Submissions S."/>
        </authorList>
    </citation>
    <scope>NUCLEOTIDE SEQUENCE [LARGE SCALE GENOMIC DNA]</scope>
    <source>
        <strain evidence="3">GAS369</strain>
    </source>
</reference>
<dbReference type="PANTHER" id="PTHR39335">
    <property type="entry name" value="BLL4220 PROTEIN"/>
    <property type="match status" value="1"/>
</dbReference>
<evidence type="ECO:0000313" key="3">
    <source>
        <dbReference type="Proteomes" id="UP000243904"/>
    </source>
</evidence>
<keyword evidence="2" id="KW-0449">Lipoprotein</keyword>
<feature type="signal peptide" evidence="1">
    <location>
        <begin position="1"/>
        <end position="23"/>
    </location>
</feature>
<dbReference type="Pfam" id="PF03640">
    <property type="entry name" value="Lipoprotein_15"/>
    <property type="match status" value="2"/>
</dbReference>
<dbReference type="InterPro" id="IPR014558">
    <property type="entry name" value="UCP029720"/>
</dbReference>
<evidence type="ECO:0000256" key="1">
    <source>
        <dbReference type="SAM" id="SignalP"/>
    </source>
</evidence>
<keyword evidence="1" id="KW-0732">Signal</keyword>